<name>A0A091C122_9ENTE</name>
<keyword evidence="1" id="KW-0472">Membrane</keyword>
<dbReference type="Proteomes" id="UP000029380">
    <property type="component" value="Unassembled WGS sequence"/>
</dbReference>
<reference evidence="2 3" key="1">
    <citation type="submission" date="2014-08" db="EMBL/GenBank/DDBJ databases">
        <title>Genome sequence of Tetragenococcus muriaticus.</title>
        <authorList>
            <person name="Chuea-nongthon C."/>
            <person name="Rodtong S."/>
            <person name="Yongsawatdigul J."/>
            <person name="Steele J.L."/>
            <person name="Liu X.-y."/>
            <person name="Speers J."/>
            <person name="Glasner J.D."/>
            <person name="Neeno-Eckwall E.C."/>
        </authorList>
    </citation>
    <scope>NUCLEOTIDE SEQUENCE [LARGE SCALE GENOMIC DNA]</scope>
    <source>
        <strain evidence="2 3">PMC-11-5</strain>
    </source>
</reference>
<dbReference type="AlphaFoldDB" id="A0A091C122"/>
<accession>A0A091C122</accession>
<organism evidence="2 3">
    <name type="scientific">Tetragenococcus muriaticus PMC-11-5</name>
    <dbReference type="NCBI Taxonomy" id="1302649"/>
    <lineage>
        <taxon>Bacteria</taxon>
        <taxon>Bacillati</taxon>
        <taxon>Bacillota</taxon>
        <taxon>Bacilli</taxon>
        <taxon>Lactobacillales</taxon>
        <taxon>Enterococcaceae</taxon>
        <taxon>Tetragenococcus</taxon>
    </lineage>
</organism>
<evidence type="ECO:0000313" key="3">
    <source>
        <dbReference type="Proteomes" id="UP000029380"/>
    </source>
</evidence>
<dbReference type="EMBL" id="JPVU01000192">
    <property type="protein sequence ID" value="KFN90659.1"/>
    <property type="molecule type" value="Genomic_DNA"/>
</dbReference>
<protein>
    <submittedName>
        <fullName evidence="2">Uncharacterized protein</fullName>
    </submittedName>
</protein>
<evidence type="ECO:0000256" key="1">
    <source>
        <dbReference type="SAM" id="Phobius"/>
    </source>
</evidence>
<keyword evidence="1" id="KW-0812">Transmembrane</keyword>
<evidence type="ECO:0000313" key="2">
    <source>
        <dbReference type="EMBL" id="KFN90659.1"/>
    </source>
</evidence>
<proteinExistence type="predicted"/>
<feature type="transmembrane region" description="Helical" evidence="1">
    <location>
        <begin position="15"/>
        <end position="34"/>
    </location>
</feature>
<dbReference type="PATRIC" id="fig|1302649.3.peg.1809"/>
<sequence>MDLIDTSRLIDAGDWIGFINWHSLVLAIFIFFIMRHRLFKNLHPVIFIAFSALIGILFQFG</sequence>
<feature type="transmembrane region" description="Helical" evidence="1">
    <location>
        <begin position="41"/>
        <end position="60"/>
    </location>
</feature>
<comment type="caution">
    <text evidence="2">The sequence shown here is derived from an EMBL/GenBank/DDBJ whole genome shotgun (WGS) entry which is preliminary data.</text>
</comment>
<keyword evidence="1" id="KW-1133">Transmembrane helix</keyword>
<gene>
    <name evidence="2" type="ORF">TMUPMC115_1808</name>
</gene>